<dbReference type="InterPro" id="IPR002543">
    <property type="entry name" value="FtsK_dom"/>
</dbReference>
<reference evidence="8 9" key="1">
    <citation type="submission" date="2018-09" db="EMBL/GenBank/DDBJ databases">
        <title>Genome sequencing of strain 2DFW10M-5.</title>
        <authorList>
            <person name="Heo J."/>
            <person name="Kim S.-J."/>
            <person name="Kwon S.-W."/>
        </authorList>
    </citation>
    <scope>NUCLEOTIDE SEQUENCE [LARGE SCALE GENOMIC DNA]</scope>
    <source>
        <strain evidence="8 9">2DFW10M-5</strain>
    </source>
</reference>
<dbReference type="Pfam" id="PF00498">
    <property type="entry name" value="FHA"/>
    <property type="match status" value="1"/>
</dbReference>
<evidence type="ECO:0000259" key="7">
    <source>
        <dbReference type="PROSITE" id="PS50901"/>
    </source>
</evidence>
<evidence type="ECO:0000313" key="9">
    <source>
        <dbReference type="Proteomes" id="UP000275069"/>
    </source>
</evidence>
<protein>
    <submittedName>
        <fullName evidence="8">FHA domain-containing protein</fullName>
    </submittedName>
</protein>
<dbReference type="SUPFAM" id="SSF49879">
    <property type="entry name" value="SMAD/FHA domain"/>
    <property type="match status" value="1"/>
</dbReference>
<dbReference type="Proteomes" id="UP000275069">
    <property type="component" value="Chromosome"/>
</dbReference>
<dbReference type="CDD" id="cd00060">
    <property type="entry name" value="FHA"/>
    <property type="match status" value="1"/>
</dbReference>
<dbReference type="OrthoDB" id="9807790at2"/>
<evidence type="ECO:0000259" key="6">
    <source>
        <dbReference type="PROSITE" id="PS50006"/>
    </source>
</evidence>
<dbReference type="PANTHER" id="PTHR22683:SF1">
    <property type="entry name" value="TYPE VII SECRETION SYSTEM PROTEIN ESSC"/>
    <property type="match status" value="1"/>
</dbReference>
<proteinExistence type="predicted"/>
<evidence type="ECO:0000256" key="5">
    <source>
        <dbReference type="SAM" id="MobiDB-lite"/>
    </source>
</evidence>
<dbReference type="PROSITE" id="PS50006">
    <property type="entry name" value="FHA_DOMAIN"/>
    <property type="match status" value="1"/>
</dbReference>
<dbReference type="InterPro" id="IPR000253">
    <property type="entry name" value="FHA_dom"/>
</dbReference>
<gene>
    <name evidence="8" type="ORF">D7I44_05730</name>
</gene>
<dbReference type="KEGG" id="gry:D7I44_05730"/>
<evidence type="ECO:0000256" key="2">
    <source>
        <dbReference type="ARBA" id="ARBA00022741"/>
    </source>
</evidence>
<keyword evidence="2 4" id="KW-0547">Nucleotide-binding</keyword>
<feature type="binding site" evidence="4">
    <location>
        <begin position="723"/>
        <end position="730"/>
    </location>
    <ligand>
        <name>ATP</name>
        <dbReference type="ChEBI" id="CHEBI:30616"/>
    </ligand>
</feature>
<keyword evidence="1" id="KW-0597">Phosphoprotein</keyword>
<feature type="domain" description="FtsK" evidence="7">
    <location>
        <begin position="705"/>
        <end position="893"/>
    </location>
</feature>
<dbReference type="InterPro" id="IPR003593">
    <property type="entry name" value="AAA+_ATPase"/>
</dbReference>
<dbReference type="Gene3D" id="2.60.200.20">
    <property type="match status" value="1"/>
</dbReference>
<dbReference type="SMART" id="SM00382">
    <property type="entry name" value="AAA"/>
    <property type="match status" value="3"/>
</dbReference>
<evidence type="ECO:0000313" key="8">
    <source>
        <dbReference type="EMBL" id="AYG03076.1"/>
    </source>
</evidence>
<dbReference type="InterPro" id="IPR027417">
    <property type="entry name" value="P-loop_NTPase"/>
</dbReference>
<dbReference type="SUPFAM" id="SSF52540">
    <property type="entry name" value="P-loop containing nucleoside triphosphate hydrolases"/>
    <property type="match status" value="3"/>
</dbReference>
<dbReference type="Pfam" id="PF01580">
    <property type="entry name" value="FtsK_SpoIIIE"/>
    <property type="match status" value="2"/>
</dbReference>
<dbReference type="PANTHER" id="PTHR22683">
    <property type="entry name" value="SPORULATION PROTEIN RELATED"/>
    <property type="match status" value="1"/>
</dbReference>
<sequence>MRLKLTLARQSGQSDDIVVTTDAVATVADVAAAIRRLDPKGQEWAVGGEGRVLTLGVAMPGQQQPDVLSPDIPIGEAQIGDGATVLLADATSYGAARAAAAQTVARLRILTGPAVGTVYQIPAGSTTIIGRDASCDIVIADPFVSGRHARIHASGGIELVDLGSANGLVVDGGIVDRLPIRQAVRVLIGDTEVEIVPVAQQERPQASLIGAPGAAGAKAGPVLFNRSPKVETRYVGAEFEVPEVPQESEPQPIPLIALATPVLMAGVMYMITQQVASVAFAAMSPLMVVGNWFMGKRQRTSKLKRSVERFDAGLDGLTATLGREREKEAAQRARETPSTEEVYDAAVTRKPLLWTRRPEHWSFLNVRLGVGAVTSRNTIDVASRPNLLVEFQDRLDAVIETHRTLPGVPITENLYDAGAIGIAGDLAQTAGVLNALLVQLTGLHSPAELTVAAIVSSRWSREVEWLKWMPHSSSVHSPLEVGQLADSESSAGTLLSNLEGLIAQRLAERRTAERRGAAMQKQAANERGANVADGDAASGTRSPIPAVVVVVSDDAPVDRGRLIQLAESAADAGVFPIWVSPDIASLPAVCRSYLAIDSAGTAEVGFVRLGEHIADVVIEPVDGARAQAYAHLMAPVVDAGAPVADASDLPRSISLVTLLGHDLAESAAAVVDRWKQNDSIHDRSGGALTPRRAGKLRAIVGSGGHDPMHLDLRTQGPHALVGGTTGAGKSEFLQAWVLGMAAEYSPDRVTFLFVDYKGGSAFADCVQLPHCVGLVTDLSPHLVRRALTSLRAELHHREHLFNRKKAKDLLELEKRGDADSPPALVLVIDEFAALAGEVPEFVDGVVDIAQRGRSLGIHLIMATQRPAGVIKDNLRANTNLRVALRMADESDSQDVIGVKDSAHVDPAIPGRGYAKTGPGRLAGFQSAYAGGWTTREPERADIQVAELRFGGENRWEDSSAPASVVDHQRDLGPNDQQRLVQTMIGAHRLAAIPDPRRPWLDELAPVYDLSKLRQRTDAELLLGVADVPEQQEQTTQYFRPDADGHLAVFGTSGSGKTTVLRTVASAAAITPRGGPVHVYGLDYGAGSLRILDRLPHVGAIVAGEDTERVVRLFRTLQGELVRRAAAWAEVNASSIAEYRQLAGRPGEPRILLLIDNFTNFKDDFEVAAGRAQWYDVFRDVLADGRRLGIHVALTADRAGAVPTSIAASIQRRVVLRLADDGYGALGVPSDILGPASVPGRAIVDGHETQIAILGGTTSVSEQGEALGRLAEAMGRAGVAPAPKIGSLPKEYTQSSLPASVGGQPVLGLSDLDLGPYSFEPSGTVLLAGPPASGRTTALQTIATALLRTERGARAYYFGNARSALARLELWADAGTDPDAVATLARDLLAAVTDPDTEGRIGIFVETVGDFLQTPADGPLVELIKAVRRSDHLLVAEGETSAWGSSWPLFGEVKNGRRGILLQPEAVEGDILLKTALPRMARSEFPPGRGVYIARGQHVRVQLPLPG</sequence>
<dbReference type="RefSeq" id="WP_120788608.1">
    <property type="nucleotide sequence ID" value="NZ_CP032624.1"/>
</dbReference>
<dbReference type="InterPro" id="IPR050206">
    <property type="entry name" value="FtsK/SpoIIIE/SftA"/>
</dbReference>
<keyword evidence="9" id="KW-1185">Reference proteome</keyword>
<feature type="binding site" evidence="4">
    <location>
        <begin position="1050"/>
        <end position="1057"/>
    </location>
    <ligand>
        <name>ATP</name>
        <dbReference type="ChEBI" id="CHEBI:30616"/>
    </ligand>
</feature>
<organism evidence="8 9">
    <name type="scientific">Gryllotalpicola protaetiae</name>
    <dbReference type="NCBI Taxonomy" id="2419771"/>
    <lineage>
        <taxon>Bacteria</taxon>
        <taxon>Bacillati</taxon>
        <taxon>Actinomycetota</taxon>
        <taxon>Actinomycetes</taxon>
        <taxon>Micrococcales</taxon>
        <taxon>Microbacteriaceae</taxon>
        <taxon>Gryllotalpicola</taxon>
    </lineage>
</organism>
<dbReference type="PROSITE" id="PS50901">
    <property type="entry name" value="FTSK"/>
    <property type="match status" value="2"/>
</dbReference>
<evidence type="ECO:0000256" key="3">
    <source>
        <dbReference type="ARBA" id="ARBA00022840"/>
    </source>
</evidence>
<feature type="domain" description="FtsK" evidence="7">
    <location>
        <begin position="1031"/>
        <end position="1224"/>
    </location>
</feature>
<keyword evidence="3 4" id="KW-0067">ATP-binding</keyword>
<feature type="domain" description="FHA" evidence="6">
    <location>
        <begin position="127"/>
        <end position="175"/>
    </location>
</feature>
<name>A0A387BQ27_9MICO</name>
<dbReference type="CDD" id="cd01127">
    <property type="entry name" value="TrwB_TraG_TraD_VirD4"/>
    <property type="match status" value="1"/>
</dbReference>
<evidence type="ECO:0000256" key="4">
    <source>
        <dbReference type="PROSITE-ProRule" id="PRU00289"/>
    </source>
</evidence>
<dbReference type="EMBL" id="CP032624">
    <property type="protein sequence ID" value="AYG03076.1"/>
    <property type="molecule type" value="Genomic_DNA"/>
</dbReference>
<dbReference type="GO" id="GO:0005524">
    <property type="term" value="F:ATP binding"/>
    <property type="evidence" value="ECO:0007669"/>
    <property type="project" value="UniProtKB-UniRule"/>
</dbReference>
<evidence type="ECO:0000256" key="1">
    <source>
        <dbReference type="ARBA" id="ARBA00022553"/>
    </source>
</evidence>
<dbReference type="Gene3D" id="3.40.50.300">
    <property type="entry name" value="P-loop containing nucleotide triphosphate hydrolases"/>
    <property type="match status" value="4"/>
</dbReference>
<feature type="region of interest" description="Disordered" evidence="5">
    <location>
        <begin position="513"/>
        <end position="539"/>
    </location>
</feature>
<accession>A0A387BQ27</accession>
<dbReference type="InterPro" id="IPR008984">
    <property type="entry name" value="SMAD_FHA_dom_sf"/>
</dbReference>
<dbReference type="GO" id="GO:0003677">
    <property type="term" value="F:DNA binding"/>
    <property type="evidence" value="ECO:0007669"/>
    <property type="project" value="InterPro"/>
</dbReference>
<dbReference type="SMART" id="SM00240">
    <property type="entry name" value="FHA"/>
    <property type="match status" value="1"/>
</dbReference>